<dbReference type="Pfam" id="PF02793">
    <property type="entry name" value="HRM"/>
    <property type="match status" value="1"/>
</dbReference>
<keyword evidence="1" id="KW-0732">Signal</keyword>
<dbReference type="Pfam" id="PF02140">
    <property type="entry name" value="SUEL_Lectin"/>
    <property type="match status" value="1"/>
</dbReference>
<dbReference type="InterPro" id="IPR000922">
    <property type="entry name" value="Lectin_gal-bd_dom"/>
</dbReference>
<feature type="domain" description="G-protein coupled receptors family 2 profile 1" evidence="2">
    <location>
        <begin position="191"/>
        <end position="249"/>
    </location>
</feature>
<organism evidence="4 5">
    <name type="scientific">Ditylenchus dipsaci</name>
    <dbReference type="NCBI Taxonomy" id="166011"/>
    <lineage>
        <taxon>Eukaryota</taxon>
        <taxon>Metazoa</taxon>
        <taxon>Ecdysozoa</taxon>
        <taxon>Nematoda</taxon>
        <taxon>Chromadorea</taxon>
        <taxon>Rhabditida</taxon>
        <taxon>Tylenchina</taxon>
        <taxon>Tylenchomorpha</taxon>
        <taxon>Sphaerularioidea</taxon>
        <taxon>Anguinidae</taxon>
        <taxon>Anguininae</taxon>
        <taxon>Ditylenchus</taxon>
    </lineage>
</organism>
<dbReference type="InterPro" id="IPR036445">
    <property type="entry name" value="GPCR_2_extracell_dom_sf"/>
</dbReference>
<feature type="chain" id="PRO_5037180180" evidence="1">
    <location>
        <begin position="25"/>
        <end position="478"/>
    </location>
</feature>
<dbReference type="Gene3D" id="4.10.1240.10">
    <property type="entry name" value="GPCR, family 2, extracellular hormone receptor domain"/>
    <property type="match status" value="1"/>
</dbReference>
<evidence type="ECO:0000313" key="5">
    <source>
        <dbReference type="WBParaSite" id="jg14284.2"/>
    </source>
</evidence>
<proteinExistence type="predicted"/>
<dbReference type="Gene3D" id="2.60.120.740">
    <property type="match status" value="1"/>
</dbReference>
<dbReference type="WBParaSite" id="jg14284.2">
    <property type="protein sequence ID" value="jg14284.2"/>
    <property type="gene ID" value="jg14284"/>
</dbReference>
<dbReference type="InterPro" id="IPR032471">
    <property type="entry name" value="AGRL2-4_GAIN_subdom_A"/>
</dbReference>
<sequence>MWPHIFLLWYSCLCCLSSTSQIQALHTPGLPSSQETTSEERNLTTLLVCEGGQANLSCPTGQHILIHLANFGRFSLQPCNPTLTWRSTPSAIMTIPCLCSKLNVKTVKRVFYQCQGQQSCSVPVGVAFFGEPCAGSAKYLEANYECIDGPAATTTTSTTTAQTTSAIAVVEEEETRSTVAKKKPEIRPKEYCSSQSSRHILWPSNIRLGHLARLACPAGSRGQAEWMCSLSGQWHPSSGPDLSKCVSDWSRQLKQDLEEGGEDPLIRLETIREVHSHVRREQLLGGDLMDLVQTTSKAIKNFGERPELELELAKLVVDTAGYLLRESQQEAWMDLPRQERRRIADLLVHAVEHALLLLFPLDKGRSELLIAEPTVMAEVAAVGVGEYDVPFPSMSLYRENLDSVVLPREVLQMGALDQANVMYTAYDNILGSYLTISEPILADAFHKPASSYQPIINSHKTSEFKTPMQLFPKCFLYP</sequence>
<keyword evidence="4" id="KW-1185">Reference proteome</keyword>
<dbReference type="InterPro" id="IPR001879">
    <property type="entry name" value="GPCR_2_extracellular_dom"/>
</dbReference>
<dbReference type="PROSITE" id="PS50227">
    <property type="entry name" value="G_PROTEIN_RECEP_F2_3"/>
    <property type="match status" value="1"/>
</dbReference>
<dbReference type="GO" id="GO:0004930">
    <property type="term" value="F:G protein-coupled receptor activity"/>
    <property type="evidence" value="ECO:0007669"/>
    <property type="project" value="InterPro"/>
</dbReference>
<feature type="signal peptide" evidence="1">
    <location>
        <begin position="1"/>
        <end position="24"/>
    </location>
</feature>
<dbReference type="SMART" id="SM00008">
    <property type="entry name" value="HormR"/>
    <property type="match status" value="1"/>
</dbReference>
<dbReference type="GO" id="GO:0030246">
    <property type="term" value="F:carbohydrate binding"/>
    <property type="evidence" value="ECO:0007669"/>
    <property type="project" value="InterPro"/>
</dbReference>
<feature type="domain" description="SUEL-type lectin" evidence="3">
    <location>
        <begin position="48"/>
        <end position="147"/>
    </location>
</feature>
<dbReference type="Pfam" id="PF16489">
    <property type="entry name" value="GAIN"/>
    <property type="match status" value="1"/>
</dbReference>
<dbReference type="AlphaFoldDB" id="A0A915D147"/>
<name>A0A915D147_9BILA</name>
<evidence type="ECO:0000259" key="3">
    <source>
        <dbReference type="PROSITE" id="PS50228"/>
    </source>
</evidence>
<reference evidence="5" key="1">
    <citation type="submission" date="2022-11" db="UniProtKB">
        <authorList>
            <consortium name="WormBaseParasite"/>
        </authorList>
    </citation>
    <scope>IDENTIFICATION</scope>
</reference>
<dbReference type="PROSITE" id="PS50228">
    <property type="entry name" value="SUEL_LECTIN"/>
    <property type="match status" value="1"/>
</dbReference>
<dbReference type="Proteomes" id="UP000887574">
    <property type="component" value="Unplaced"/>
</dbReference>
<accession>A0A915D147</accession>
<evidence type="ECO:0000256" key="1">
    <source>
        <dbReference type="SAM" id="SignalP"/>
    </source>
</evidence>
<protein>
    <submittedName>
        <fullName evidence="5">SUEL-type lectin domain-containing protein</fullName>
    </submittedName>
</protein>
<evidence type="ECO:0000313" key="4">
    <source>
        <dbReference type="Proteomes" id="UP000887574"/>
    </source>
</evidence>
<dbReference type="GO" id="GO:0016020">
    <property type="term" value="C:membrane"/>
    <property type="evidence" value="ECO:0007669"/>
    <property type="project" value="InterPro"/>
</dbReference>
<evidence type="ECO:0000259" key="2">
    <source>
        <dbReference type="PROSITE" id="PS50227"/>
    </source>
</evidence>
<dbReference type="PANTHER" id="PTHR46780">
    <property type="entry name" value="PROTEIN EVA-1"/>
    <property type="match status" value="1"/>
</dbReference>
<dbReference type="InterPro" id="IPR043159">
    <property type="entry name" value="Lectin_gal-bd_sf"/>
</dbReference>